<dbReference type="GO" id="GO:0005524">
    <property type="term" value="F:ATP binding"/>
    <property type="evidence" value="ECO:0007669"/>
    <property type="project" value="UniProtKB-KW"/>
</dbReference>
<dbReference type="GO" id="GO:0015833">
    <property type="term" value="P:peptide transport"/>
    <property type="evidence" value="ECO:0007669"/>
    <property type="project" value="InterPro"/>
</dbReference>
<dbReference type="InterPro" id="IPR003593">
    <property type="entry name" value="AAA+_ATPase"/>
</dbReference>
<dbReference type="GO" id="GO:0005886">
    <property type="term" value="C:plasma membrane"/>
    <property type="evidence" value="ECO:0007669"/>
    <property type="project" value="UniProtKB-SubCell"/>
</dbReference>
<dbReference type="InterPro" id="IPR027417">
    <property type="entry name" value="P-loop_NTPase"/>
</dbReference>
<evidence type="ECO:0000256" key="2">
    <source>
        <dbReference type="ARBA" id="ARBA00005417"/>
    </source>
</evidence>
<keyword evidence="5" id="KW-0547">Nucleotide-binding</keyword>
<dbReference type="Pfam" id="PF08352">
    <property type="entry name" value="oligo_HPY"/>
    <property type="match status" value="1"/>
</dbReference>
<dbReference type="PANTHER" id="PTHR43297">
    <property type="entry name" value="OLIGOPEPTIDE TRANSPORT ATP-BINDING PROTEIN APPD"/>
    <property type="match status" value="1"/>
</dbReference>
<name>A0A841QJW1_9PROT</name>
<comment type="caution">
    <text evidence="9">The sequence shown here is derived from an EMBL/GenBank/DDBJ whole genome shotgun (WGS) entry which is preliminary data.</text>
</comment>
<sequence>MPTNTPSPPLLDVHDLCVSFTSRGQVIPIVENLSFSIGEQEILGLVGESGSGKSVTAMALMGLIDAPGVHVSGFARFKGQDLLGLSGKQMRALRGREIAMIFQDPMTAFTPVYTIGWQIDEQLRAHQSLSRRQARTRTVELLGEMGVPDPANTANRYPHQLSGGLRQRAMIAMALSCNPSLLIADEPTTALDVTVQAQILDLMRRLRTTYGSSVLLITHDMGVVAETCDSTLVLYSGRAAETGTTQDLFAHPQHPYTAALLASIPPMNGPRPTRLPAIPGAPPQPLERPTGCAFAPRCTYTHASCLPAPPPRFARLARRIRLPACCPRKGIPSPSAFAPAQHLFCEKPHAVPFPHRAGGSSSLIFRCNAAFAGGKGCLQDLQPQTRANTPGGRWRLLYRYARRGAGSCRGIRLRQVHTGALPAAA</sequence>
<dbReference type="InterPro" id="IPR003439">
    <property type="entry name" value="ABC_transporter-like_ATP-bd"/>
</dbReference>
<dbReference type="Gene3D" id="3.40.50.300">
    <property type="entry name" value="P-loop containing nucleotide triphosphate hydrolases"/>
    <property type="match status" value="1"/>
</dbReference>
<dbReference type="InterPro" id="IPR050388">
    <property type="entry name" value="ABC_Ni/Peptide_Import"/>
</dbReference>
<dbReference type="CDD" id="cd03257">
    <property type="entry name" value="ABC_NikE_OppD_transporters"/>
    <property type="match status" value="1"/>
</dbReference>
<comment type="subcellular location">
    <subcellularLocation>
        <location evidence="1">Cell inner membrane</location>
        <topology evidence="1">Peripheral membrane protein</topology>
    </subcellularLocation>
</comment>
<keyword evidence="7" id="KW-0472">Membrane</keyword>
<evidence type="ECO:0000256" key="1">
    <source>
        <dbReference type="ARBA" id="ARBA00004417"/>
    </source>
</evidence>
<evidence type="ECO:0000256" key="5">
    <source>
        <dbReference type="ARBA" id="ARBA00022741"/>
    </source>
</evidence>
<dbReference type="NCBIfam" id="TIGR01727">
    <property type="entry name" value="oligo_HPY"/>
    <property type="match status" value="1"/>
</dbReference>
<evidence type="ECO:0000256" key="6">
    <source>
        <dbReference type="ARBA" id="ARBA00022840"/>
    </source>
</evidence>
<dbReference type="SUPFAM" id="SSF52540">
    <property type="entry name" value="P-loop containing nucleoside triphosphate hydrolases"/>
    <property type="match status" value="1"/>
</dbReference>
<dbReference type="Proteomes" id="UP000578000">
    <property type="component" value="Unassembled WGS sequence"/>
</dbReference>
<dbReference type="PANTHER" id="PTHR43297:SF2">
    <property type="entry name" value="DIPEPTIDE TRANSPORT ATP-BINDING PROTEIN DPPD"/>
    <property type="match status" value="1"/>
</dbReference>
<evidence type="ECO:0000256" key="3">
    <source>
        <dbReference type="ARBA" id="ARBA00022448"/>
    </source>
</evidence>
<evidence type="ECO:0000256" key="4">
    <source>
        <dbReference type="ARBA" id="ARBA00022475"/>
    </source>
</evidence>
<dbReference type="FunFam" id="3.40.50.300:FF:000016">
    <property type="entry name" value="Oligopeptide ABC transporter ATP-binding component"/>
    <property type="match status" value="1"/>
</dbReference>
<feature type="domain" description="ABC transporter" evidence="8">
    <location>
        <begin position="11"/>
        <end position="261"/>
    </location>
</feature>
<dbReference type="Pfam" id="PF00005">
    <property type="entry name" value="ABC_tran"/>
    <property type="match status" value="1"/>
</dbReference>
<keyword evidence="6 9" id="KW-0067">ATP-binding</keyword>
<dbReference type="InterPro" id="IPR013563">
    <property type="entry name" value="Oligopep_ABC_C"/>
</dbReference>
<comment type="similarity">
    <text evidence="2">Belongs to the ABC transporter superfamily.</text>
</comment>
<organism evidence="9 10">
    <name type="scientific">Acetobacter lovaniensis</name>
    <dbReference type="NCBI Taxonomy" id="104100"/>
    <lineage>
        <taxon>Bacteria</taxon>
        <taxon>Pseudomonadati</taxon>
        <taxon>Pseudomonadota</taxon>
        <taxon>Alphaproteobacteria</taxon>
        <taxon>Acetobacterales</taxon>
        <taxon>Acetobacteraceae</taxon>
        <taxon>Acetobacter</taxon>
    </lineage>
</organism>
<gene>
    <name evidence="9" type="ORF">HNR55_002889</name>
</gene>
<dbReference type="PROSITE" id="PS50893">
    <property type="entry name" value="ABC_TRANSPORTER_2"/>
    <property type="match status" value="1"/>
</dbReference>
<dbReference type="EMBL" id="JACHIE010000017">
    <property type="protein sequence ID" value="MBB6458282.1"/>
    <property type="molecule type" value="Genomic_DNA"/>
</dbReference>
<reference evidence="9 10" key="1">
    <citation type="submission" date="2020-08" db="EMBL/GenBank/DDBJ databases">
        <title>Genomic Encyclopedia of Type Strains, Phase IV (KMG-IV): sequencing the most valuable type-strain genomes for metagenomic binning, comparative biology and taxonomic classification.</title>
        <authorList>
            <person name="Goeker M."/>
        </authorList>
    </citation>
    <scope>NUCLEOTIDE SEQUENCE [LARGE SCALE GENOMIC DNA]</scope>
    <source>
        <strain evidence="9 10">DSM 4491</strain>
    </source>
</reference>
<evidence type="ECO:0000313" key="10">
    <source>
        <dbReference type="Proteomes" id="UP000578000"/>
    </source>
</evidence>
<accession>A0A841QJW1</accession>
<keyword evidence="3" id="KW-0813">Transport</keyword>
<dbReference type="GO" id="GO:0055085">
    <property type="term" value="P:transmembrane transport"/>
    <property type="evidence" value="ECO:0007669"/>
    <property type="project" value="UniProtKB-ARBA"/>
</dbReference>
<evidence type="ECO:0000259" key="8">
    <source>
        <dbReference type="PROSITE" id="PS50893"/>
    </source>
</evidence>
<keyword evidence="4" id="KW-1003">Cell membrane</keyword>
<keyword evidence="10" id="KW-1185">Reference proteome</keyword>
<proteinExistence type="inferred from homology"/>
<dbReference type="GO" id="GO:0016887">
    <property type="term" value="F:ATP hydrolysis activity"/>
    <property type="evidence" value="ECO:0007669"/>
    <property type="project" value="InterPro"/>
</dbReference>
<evidence type="ECO:0000313" key="9">
    <source>
        <dbReference type="EMBL" id="MBB6458282.1"/>
    </source>
</evidence>
<dbReference type="SMART" id="SM00382">
    <property type="entry name" value="AAA"/>
    <property type="match status" value="1"/>
</dbReference>
<dbReference type="AlphaFoldDB" id="A0A841QJW1"/>
<protein>
    <submittedName>
        <fullName evidence="9">Peptide/nickel transport system ATP-binding protein</fullName>
    </submittedName>
</protein>
<evidence type="ECO:0000256" key="7">
    <source>
        <dbReference type="ARBA" id="ARBA00023136"/>
    </source>
</evidence>